<protein>
    <recommendedName>
        <fullName evidence="1">SnoaL-like domain-containing protein</fullName>
    </recommendedName>
</protein>
<feature type="domain" description="SnoaL-like" evidence="1">
    <location>
        <begin position="14"/>
        <end position="116"/>
    </location>
</feature>
<dbReference type="Proteomes" id="UP000598997">
    <property type="component" value="Unassembled WGS sequence"/>
</dbReference>
<dbReference type="AlphaFoldDB" id="A0A916Y7V2"/>
<organism evidence="2 3">
    <name type="scientific">Croceicoccus pelagius</name>
    <dbReference type="NCBI Taxonomy" id="1703341"/>
    <lineage>
        <taxon>Bacteria</taxon>
        <taxon>Pseudomonadati</taxon>
        <taxon>Pseudomonadota</taxon>
        <taxon>Alphaproteobacteria</taxon>
        <taxon>Sphingomonadales</taxon>
        <taxon>Erythrobacteraceae</taxon>
        <taxon>Croceicoccus</taxon>
    </lineage>
</organism>
<keyword evidence="3" id="KW-1185">Reference proteome</keyword>
<evidence type="ECO:0000259" key="1">
    <source>
        <dbReference type="Pfam" id="PF12680"/>
    </source>
</evidence>
<evidence type="ECO:0000313" key="3">
    <source>
        <dbReference type="Proteomes" id="UP000598997"/>
    </source>
</evidence>
<dbReference type="Pfam" id="PF12680">
    <property type="entry name" value="SnoaL_2"/>
    <property type="match status" value="1"/>
</dbReference>
<sequence>MGKEDEQRNLATAEALYAATASGDWQAAERLLSDDLVITEASTLPYAGIYQGRGALRELYDKVLASSLGGATISVLGKLSGGNHVAYLLELVPPSGEALQLVEVFHFGEDGKVTEIKPYYFDSDAVNRAVSGA</sequence>
<dbReference type="InterPro" id="IPR037401">
    <property type="entry name" value="SnoaL-like"/>
</dbReference>
<reference evidence="2 3" key="1">
    <citation type="journal article" date="2014" name="Int. J. Syst. Evol. Microbiol.">
        <title>Complete genome sequence of Corynebacterium casei LMG S-19264T (=DSM 44701T), isolated from a smear-ripened cheese.</title>
        <authorList>
            <consortium name="US DOE Joint Genome Institute (JGI-PGF)"/>
            <person name="Walter F."/>
            <person name="Albersmeier A."/>
            <person name="Kalinowski J."/>
            <person name="Ruckert C."/>
        </authorList>
    </citation>
    <scope>NUCLEOTIDE SEQUENCE [LARGE SCALE GENOMIC DNA]</scope>
    <source>
        <strain evidence="2 3">CGMCC 1.15358</strain>
    </source>
</reference>
<dbReference type="Gene3D" id="3.10.450.50">
    <property type="match status" value="1"/>
</dbReference>
<comment type="caution">
    <text evidence="2">The sequence shown here is derived from an EMBL/GenBank/DDBJ whole genome shotgun (WGS) entry which is preliminary data.</text>
</comment>
<dbReference type="InterPro" id="IPR032710">
    <property type="entry name" value="NTF2-like_dom_sf"/>
</dbReference>
<evidence type="ECO:0000313" key="2">
    <source>
        <dbReference type="EMBL" id="GGD34478.1"/>
    </source>
</evidence>
<gene>
    <name evidence="2" type="ORF">GCM10010989_05800</name>
</gene>
<dbReference type="SUPFAM" id="SSF54427">
    <property type="entry name" value="NTF2-like"/>
    <property type="match status" value="1"/>
</dbReference>
<dbReference type="EMBL" id="BMIO01000001">
    <property type="protein sequence ID" value="GGD34478.1"/>
    <property type="molecule type" value="Genomic_DNA"/>
</dbReference>
<accession>A0A916Y7V2</accession>
<proteinExistence type="predicted"/>
<name>A0A916Y7V2_9SPHN</name>